<feature type="signal peptide" evidence="2">
    <location>
        <begin position="1"/>
        <end position="25"/>
    </location>
</feature>
<dbReference type="Proteomes" id="UP000076586">
    <property type="component" value="Unassembled WGS sequence"/>
</dbReference>
<protein>
    <recommendedName>
        <fullName evidence="5">DUF4197 domain-containing protein</fullName>
    </recommendedName>
</protein>
<accession>A0A161L7E0</accession>
<name>A0A161L7E0_9BACT</name>
<comment type="caution">
    <text evidence="3">The sequence shown here is derived from an EMBL/GenBank/DDBJ whole genome shotgun (WGS) entry which is preliminary data.</text>
</comment>
<sequence>MNTFKKMIAFAITCLFIAGMPFCQSEATTKVTKKTTTAKTTTKAKTTSTTSKSTATTKTDVASATTPATTAATSNSNAASGLKEALVTGVTNAVLSLNKENGYFGNSLLKILLPKEADPLVNNIKLIPGGQSLLDDVVLRLNRAAEDAAGEAKPIFVNAITGMSITDATSILFGSDKTGATNYLKKSTYSQLTAAYQPKVEASLNKNLVGTMSTTDAWAKLTKAYNKVANSLVGSAYNLAPVNTNLSGYVTEQALNGLFTTVGNEEMKIRENPAARVTSVLQSVFGLLDKK</sequence>
<feature type="chain" id="PRO_5007823944" description="DUF4197 domain-containing protein" evidence="2">
    <location>
        <begin position="26"/>
        <end position="291"/>
    </location>
</feature>
<evidence type="ECO:0000313" key="4">
    <source>
        <dbReference type="Proteomes" id="UP000076586"/>
    </source>
</evidence>
<dbReference type="Pfam" id="PF13852">
    <property type="entry name" value="DUF4197"/>
    <property type="match status" value="1"/>
</dbReference>
<proteinExistence type="predicted"/>
<evidence type="ECO:0000313" key="3">
    <source>
        <dbReference type="EMBL" id="GAT62624.1"/>
    </source>
</evidence>
<gene>
    <name evidence="3" type="ORF">PJIAN_2183</name>
</gene>
<reference evidence="4" key="2">
    <citation type="journal article" date="2017" name="Genome Announc.">
        <title>Draft genome sequence of Paludibacter jiangxiensis NM7(T), a propionate-producing fermentative bacterium.</title>
        <authorList>
            <person name="Qiu Y.-L."/>
            <person name="Tourlousse D.M."/>
            <person name="Matsuura N."/>
            <person name="Ohashi A."/>
            <person name="Sekiguchi Y."/>
        </authorList>
    </citation>
    <scope>NUCLEOTIDE SEQUENCE [LARGE SCALE GENOMIC DNA]</scope>
    <source>
        <strain evidence="4">NM7</strain>
    </source>
</reference>
<dbReference type="STRING" id="681398.PJIAN_2183"/>
<dbReference type="InterPro" id="IPR025245">
    <property type="entry name" value="DUF4197"/>
</dbReference>
<evidence type="ECO:0008006" key="5">
    <source>
        <dbReference type="Google" id="ProtNLM"/>
    </source>
</evidence>
<feature type="region of interest" description="Disordered" evidence="1">
    <location>
        <begin position="33"/>
        <end position="74"/>
    </location>
</feature>
<dbReference type="EMBL" id="BDCR01000002">
    <property type="protein sequence ID" value="GAT62624.1"/>
    <property type="molecule type" value="Genomic_DNA"/>
</dbReference>
<keyword evidence="2" id="KW-0732">Signal</keyword>
<dbReference type="AlphaFoldDB" id="A0A161L7E0"/>
<dbReference type="RefSeq" id="WP_172795581.1">
    <property type="nucleotide sequence ID" value="NZ_BDCR01000002.1"/>
</dbReference>
<keyword evidence="4" id="KW-1185">Reference proteome</keyword>
<reference evidence="4" key="1">
    <citation type="submission" date="2016-04" db="EMBL/GenBank/DDBJ databases">
        <title>Draft genome sequence of Paludibacter jiangxiensis strain NM7.</title>
        <authorList>
            <person name="Qiu Y."/>
            <person name="Matsuura N."/>
            <person name="Ohashi A."/>
            <person name="Tourlousse M.D."/>
            <person name="Sekiguchi Y."/>
        </authorList>
    </citation>
    <scope>NUCLEOTIDE SEQUENCE [LARGE SCALE GENOMIC DNA]</scope>
    <source>
        <strain evidence="4">NM7</strain>
    </source>
</reference>
<organism evidence="3 4">
    <name type="scientific">Paludibacter jiangxiensis</name>
    <dbReference type="NCBI Taxonomy" id="681398"/>
    <lineage>
        <taxon>Bacteria</taxon>
        <taxon>Pseudomonadati</taxon>
        <taxon>Bacteroidota</taxon>
        <taxon>Bacteroidia</taxon>
        <taxon>Bacteroidales</taxon>
        <taxon>Paludibacteraceae</taxon>
        <taxon>Paludibacter</taxon>
    </lineage>
</organism>
<evidence type="ECO:0000256" key="1">
    <source>
        <dbReference type="SAM" id="MobiDB-lite"/>
    </source>
</evidence>
<evidence type="ECO:0000256" key="2">
    <source>
        <dbReference type="SAM" id="SignalP"/>
    </source>
</evidence>